<feature type="transmembrane region" description="Helical" evidence="9">
    <location>
        <begin position="343"/>
        <end position="362"/>
    </location>
</feature>
<dbReference type="RefSeq" id="WP_263953876.1">
    <property type="nucleotide sequence ID" value="NZ_JAOYFC010000002.1"/>
</dbReference>
<name>A0AAE3IZU3_9RHOB</name>
<dbReference type="Gene3D" id="3.30.2090.10">
    <property type="entry name" value="Multidrug efflux transporter AcrB TolC docking domain, DN and DC subdomains"/>
    <property type="match status" value="2"/>
</dbReference>
<evidence type="ECO:0000256" key="7">
    <source>
        <dbReference type="ARBA" id="ARBA00022989"/>
    </source>
</evidence>
<keyword evidence="5 9" id="KW-0997">Cell inner membrane</keyword>
<feature type="transmembrane region" description="Helical" evidence="9">
    <location>
        <begin position="924"/>
        <end position="945"/>
    </location>
</feature>
<evidence type="ECO:0000256" key="6">
    <source>
        <dbReference type="ARBA" id="ARBA00022692"/>
    </source>
</evidence>
<evidence type="ECO:0000256" key="5">
    <source>
        <dbReference type="ARBA" id="ARBA00022519"/>
    </source>
</evidence>
<dbReference type="Gene3D" id="1.20.1640.10">
    <property type="entry name" value="Multidrug efflux transporter AcrB transmembrane domain"/>
    <property type="match status" value="2"/>
</dbReference>
<dbReference type="Gene3D" id="3.30.70.1320">
    <property type="entry name" value="Multidrug efflux transporter AcrB pore domain like"/>
    <property type="match status" value="1"/>
</dbReference>
<keyword evidence="12" id="KW-1185">Reference proteome</keyword>
<feature type="transmembrane region" description="Helical" evidence="9">
    <location>
        <begin position="369"/>
        <end position="391"/>
    </location>
</feature>
<sequence>MISAVFVHRPRLASVIAIVLTLAGLISMTRLPIAQLPDIVPPMVTVTAYYPGASADVIESTVAQVIENQVNGVENMLYMSSTSSGAGTYQLNVTFDLGTDTDINTVNVQNRVSLAEPNLPDAVTQSGISVAKASSSFLLAVSVYAKEGADLDPLFLSNYTTINVIDPIKRINGVGNASLFSPYDYSMRVYMDVDRMTQLGVTPADVQEALQQQSLQAAIGSIGAQPMPDDPVLQVNLQTQGRLEDASEFENVVIRAADDGSFLRIKDIARVELGSKSYDASSRFDGQQAILFGVYQASGANALATTSEVKVTLDALSSKFPEGLEYDIVYDASIFVQESVDEVVRTLIEAFILVVIVVFLFLGSLRATFIPLIVIPVSLIGTMAFMLIFGFSLNTVTLLALVLAIGIVVDDAIVVVENVERVLEENPDMSPEDATIQAMEEITSAIVAVTLVLLSVFVPIAFMPGLTGELYRQFALVVSVSMVISAISALTLSPALCAVFLRHNPNKNKGIMGWISRMIDKVRDGYGHVAGLFARRAFLGVVALGLAMFATTEIFKKTPVGFLPAEDQGAFFMDVRLPDGASLNRTQDVVERVEKIVRGIDGVAKVASVTGYSILDGIESSNSAFFIVLLDDFAERTDPKESVFSVVAEVMREGAAIREAQVIAFNLPPIQGLGTTAGFAYQLLDLQGGSIQDLAATARALILEANGDTRLKNVFTTFSPDSPQLYLDLDRDRLQALGVKVSDLFSALGGTLGTIYVNDFNLYGRTWEVRLQADAKDRNDISDIERINVRNAKGDMVPVGAVATVDYRTGPNTINRYNNYRTIFVTGFPQEGVSSGTALTAMEDISVQTLPNTYGFEWTQTSLQEKLASGQTAIILGLAIVFAYLFLVGLYESWMIPVPVLLSVVFGVAGALGAILVAKLNFGLYAQIGIIVLIALAAKNAILIVEFAEDRRNKGMDVVEAAVEGAKTRFRAVMMTSLAFVAGMMPLVFATGVAEITRRSIGTPVAGGMFIAATIGITFIPALYVVSHRLRMLPSNLLTRWGKRKSIK</sequence>
<keyword evidence="7 9" id="KW-1133">Transmembrane helix</keyword>
<keyword evidence="8 9" id="KW-0472">Membrane</keyword>
<feature type="transmembrane region" description="Helical" evidence="9">
    <location>
        <begin position="397"/>
        <end position="416"/>
    </location>
</feature>
<dbReference type="Gene3D" id="3.30.70.1440">
    <property type="entry name" value="Multidrug efflux transporter AcrB pore domain"/>
    <property type="match status" value="1"/>
</dbReference>
<dbReference type="GO" id="GO:0005886">
    <property type="term" value="C:plasma membrane"/>
    <property type="evidence" value="ECO:0007669"/>
    <property type="project" value="UniProtKB-SubCell"/>
</dbReference>
<dbReference type="FunFam" id="3.30.70.1430:FF:000001">
    <property type="entry name" value="Efflux pump membrane transporter"/>
    <property type="match status" value="1"/>
</dbReference>
<dbReference type="SUPFAM" id="SSF82693">
    <property type="entry name" value="Multidrug efflux transporter AcrB pore domain, PN1, PN2, PC1 and PC2 subdomains"/>
    <property type="match status" value="3"/>
</dbReference>
<keyword evidence="6 9" id="KW-0812">Transmembrane</keyword>
<dbReference type="PANTHER" id="PTHR32063">
    <property type="match status" value="1"/>
</dbReference>
<feature type="transmembrane region" description="Helical" evidence="9">
    <location>
        <begin position="1005"/>
        <end position="1026"/>
    </location>
</feature>
<feature type="transmembrane region" description="Helical" evidence="9">
    <location>
        <begin position="12"/>
        <end position="33"/>
    </location>
</feature>
<reference evidence="11" key="1">
    <citation type="submission" date="2022-10" db="EMBL/GenBank/DDBJ databases">
        <authorList>
            <person name="Yue Y."/>
        </authorList>
    </citation>
    <scope>NUCLEOTIDE SEQUENCE</scope>
    <source>
        <strain evidence="11">Z654</strain>
    </source>
</reference>
<evidence type="ECO:0000256" key="4">
    <source>
        <dbReference type="ARBA" id="ARBA00022475"/>
    </source>
</evidence>
<feature type="transmembrane region" description="Helical" evidence="9">
    <location>
        <begin position="873"/>
        <end position="891"/>
    </location>
</feature>
<dbReference type="SUPFAM" id="SSF82714">
    <property type="entry name" value="Multidrug efflux transporter AcrB TolC docking domain, DN and DC subdomains"/>
    <property type="match status" value="2"/>
</dbReference>
<comment type="caution">
    <text evidence="11">The sequence shown here is derived from an EMBL/GenBank/DDBJ whole genome shotgun (WGS) entry which is preliminary data.</text>
</comment>
<dbReference type="PROSITE" id="PS50156">
    <property type="entry name" value="SSD"/>
    <property type="match status" value="1"/>
</dbReference>
<dbReference type="AlphaFoldDB" id="A0AAE3IZU3"/>
<comment type="subcellular location">
    <subcellularLocation>
        <location evidence="1 9">Cell inner membrane</location>
        <topology evidence="1 9">Multi-pass membrane protein</topology>
    </subcellularLocation>
</comment>
<comment type="similarity">
    <text evidence="2 9">Belongs to the resistance-nodulation-cell division (RND) (TC 2.A.6) family.</text>
</comment>
<dbReference type="NCBIfam" id="TIGR00915">
    <property type="entry name" value="2A0602"/>
    <property type="match status" value="1"/>
</dbReference>
<dbReference type="InterPro" id="IPR004764">
    <property type="entry name" value="MdtF-like"/>
</dbReference>
<feature type="transmembrane region" description="Helical" evidence="9">
    <location>
        <begin position="474"/>
        <end position="501"/>
    </location>
</feature>
<dbReference type="InterPro" id="IPR000731">
    <property type="entry name" value="SSD"/>
</dbReference>
<evidence type="ECO:0000256" key="3">
    <source>
        <dbReference type="ARBA" id="ARBA00022448"/>
    </source>
</evidence>
<evidence type="ECO:0000256" key="1">
    <source>
        <dbReference type="ARBA" id="ARBA00004429"/>
    </source>
</evidence>
<keyword evidence="3 9" id="KW-0813">Transport</keyword>
<feature type="transmembrane region" description="Helical" evidence="9">
    <location>
        <begin position="526"/>
        <end position="550"/>
    </location>
</feature>
<dbReference type="GO" id="GO:0015562">
    <property type="term" value="F:efflux transmembrane transporter activity"/>
    <property type="evidence" value="ECO:0007669"/>
    <property type="project" value="InterPro"/>
</dbReference>
<dbReference type="GO" id="GO:0042910">
    <property type="term" value="F:xenobiotic transmembrane transporter activity"/>
    <property type="evidence" value="ECO:0007669"/>
    <property type="project" value="TreeGrafter"/>
</dbReference>
<evidence type="ECO:0000256" key="8">
    <source>
        <dbReference type="ARBA" id="ARBA00023136"/>
    </source>
</evidence>
<protein>
    <recommendedName>
        <fullName evidence="9">Efflux pump membrane transporter</fullName>
    </recommendedName>
</protein>
<dbReference type="PANTHER" id="PTHR32063:SF76">
    <property type="entry name" value="EFFLUX PUMP MEMBRANE TRANSPORTER"/>
    <property type="match status" value="1"/>
</dbReference>
<feature type="transmembrane region" description="Helical" evidence="9">
    <location>
        <begin position="442"/>
        <end position="462"/>
    </location>
</feature>
<dbReference type="Proteomes" id="UP001208041">
    <property type="component" value="Unassembled WGS sequence"/>
</dbReference>
<organism evidence="11 12">
    <name type="scientific">Halocynthiibacter halioticoli</name>
    <dbReference type="NCBI Taxonomy" id="2986804"/>
    <lineage>
        <taxon>Bacteria</taxon>
        <taxon>Pseudomonadati</taxon>
        <taxon>Pseudomonadota</taxon>
        <taxon>Alphaproteobacteria</taxon>
        <taxon>Rhodobacterales</taxon>
        <taxon>Paracoccaceae</taxon>
        <taxon>Halocynthiibacter</taxon>
    </lineage>
</organism>
<evidence type="ECO:0000313" key="11">
    <source>
        <dbReference type="EMBL" id="MCV6825054.1"/>
    </source>
</evidence>
<evidence type="ECO:0000256" key="9">
    <source>
        <dbReference type="RuleBase" id="RU364070"/>
    </source>
</evidence>
<dbReference type="InterPro" id="IPR001036">
    <property type="entry name" value="Acrflvin-R"/>
</dbReference>
<dbReference type="Gene3D" id="3.30.70.1430">
    <property type="entry name" value="Multidrug efflux transporter AcrB pore domain"/>
    <property type="match status" value="2"/>
</dbReference>
<feature type="transmembrane region" description="Helical" evidence="9">
    <location>
        <begin position="972"/>
        <end position="993"/>
    </location>
</feature>
<dbReference type="SUPFAM" id="SSF82866">
    <property type="entry name" value="Multidrug efflux transporter AcrB transmembrane domain"/>
    <property type="match status" value="2"/>
</dbReference>
<proteinExistence type="inferred from homology"/>
<dbReference type="FunFam" id="1.20.1640.10:FF:000001">
    <property type="entry name" value="Efflux pump membrane transporter"/>
    <property type="match status" value="1"/>
</dbReference>
<dbReference type="PRINTS" id="PR00702">
    <property type="entry name" value="ACRIFLAVINRP"/>
</dbReference>
<gene>
    <name evidence="11" type="ORF">OH136_10860</name>
</gene>
<accession>A0AAE3IZU3</accession>
<feature type="domain" description="SSD" evidence="10">
    <location>
        <begin position="372"/>
        <end position="499"/>
    </location>
</feature>
<dbReference type="InterPro" id="IPR027463">
    <property type="entry name" value="AcrB_DN_DC_subdom"/>
</dbReference>
<dbReference type="GO" id="GO:0009636">
    <property type="term" value="P:response to toxic substance"/>
    <property type="evidence" value="ECO:0007669"/>
    <property type="project" value="UniProtKB-ARBA"/>
</dbReference>
<dbReference type="Pfam" id="PF00873">
    <property type="entry name" value="ACR_tran"/>
    <property type="match status" value="1"/>
</dbReference>
<evidence type="ECO:0000256" key="2">
    <source>
        <dbReference type="ARBA" id="ARBA00010942"/>
    </source>
</evidence>
<keyword evidence="4" id="KW-1003">Cell membrane</keyword>
<evidence type="ECO:0000259" key="10">
    <source>
        <dbReference type="PROSITE" id="PS50156"/>
    </source>
</evidence>
<evidence type="ECO:0000313" key="12">
    <source>
        <dbReference type="Proteomes" id="UP001208041"/>
    </source>
</evidence>
<feature type="transmembrane region" description="Helical" evidence="9">
    <location>
        <begin position="898"/>
        <end position="918"/>
    </location>
</feature>
<dbReference type="EMBL" id="JAOYFC010000002">
    <property type="protein sequence ID" value="MCV6825054.1"/>
    <property type="molecule type" value="Genomic_DNA"/>
</dbReference>